<comment type="caution">
    <text evidence="1">The sequence shown here is derived from an EMBL/GenBank/DDBJ whole genome shotgun (WGS) entry which is preliminary data.</text>
</comment>
<proteinExistence type="predicted"/>
<dbReference type="PANTHER" id="PTHR45744">
    <property type="entry name" value="TYROSINE AMINOTRANSFERASE"/>
    <property type="match status" value="1"/>
</dbReference>
<protein>
    <submittedName>
        <fullName evidence="1">Tyrosine/nicotianamine aminotransferase, Pyridoxal phosphate-dependent transferase</fullName>
    </submittedName>
</protein>
<reference evidence="1 2" key="1">
    <citation type="journal article" date="2018" name="Mol. Plant">
        <title>The genome of Artemisia annua provides insight into the evolution of Asteraceae family and artemisinin biosynthesis.</title>
        <authorList>
            <person name="Shen Q."/>
            <person name="Zhang L."/>
            <person name="Liao Z."/>
            <person name="Wang S."/>
            <person name="Yan T."/>
            <person name="Shi P."/>
            <person name="Liu M."/>
            <person name="Fu X."/>
            <person name="Pan Q."/>
            <person name="Wang Y."/>
            <person name="Lv Z."/>
            <person name="Lu X."/>
            <person name="Zhang F."/>
            <person name="Jiang W."/>
            <person name="Ma Y."/>
            <person name="Chen M."/>
            <person name="Hao X."/>
            <person name="Li L."/>
            <person name="Tang Y."/>
            <person name="Lv G."/>
            <person name="Zhou Y."/>
            <person name="Sun X."/>
            <person name="Brodelius P.E."/>
            <person name="Rose J.K.C."/>
            <person name="Tang K."/>
        </authorList>
    </citation>
    <scope>NUCLEOTIDE SEQUENCE [LARGE SCALE GENOMIC DNA]</scope>
    <source>
        <strain evidence="2">cv. Huhao1</strain>
        <tissue evidence="1">Leaf</tissue>
    </source>
</reference>
<dbReference type="OrthoDB" id="7042322at2759"/>
<keyword evidence="2" id="KW-1185">Reference proteome</keyword>
<organism evidence="1 2">
    <name type="scientific">Artemisia annua</name>
    <name type="common">Sweet wormwood</name>
    <dbReference type="NCBI Taxonomy" id="35608"/>
    <lineage>
        <taxon>Eukaryota</taxon>
        <taxon>Viridiplantae</taxon>
        <taxon>Streptophyta</taxon>
        <taxon>Embryophyta</taxon>
        <taxon>Tracheophyta</taxon>
        <taxon>Spermatophyta</taxon>
        <taxon>Magnoliopsida</taxon>
        <taxon>eudicotyledons</taxon>
        <taxon>Gunneridae</taxon>
        <taxon>Pentapetalae</taxon>
        <taxon>asterids</taxon>
        <taxon>campanulids</taxon>
        <taxon>Asterales</taxon>
        <taxon>Asteraceae</taxon>
        <taxon>Asteroideae</taxon>
        <taxon>Anthemideae</taxon>
        <taxon>Artemisiinae</taxon>
        <taxon>Artemisia</taxon>
    </lineage>
</organism>
<dbReference type="Gene3D" id="3.90.1150.10">
    <property type="entry name" value="Aspartate Aminotransferase, domain 1"/>
    <property type="match status" value="1"/>
</dbReference>
<sequence length="312" mass="34955">MSCASSLVAQIIVTDPREYFEVDIISMTAFKSGFSQWGNMDKYSRGVCRFIYTGKLVELWGRGSQGQSLLLESGRTNSALYLVAPSANHETNAECRIVCFRLADCILVIAACPGAVDCRLPLPSKVYAYYEGTSCDLDIAEVQSMSSSYYLRGRKRHDEECVKNDERAYSVYVKRRLGQLQQQNVTSTLFSGVVEIEHVRSDVDSIPQVLENTSGSFFLNMNKLLKDAEDLFFEGLKDIPLLTCPRKPEGSMFAMLNLSAFNDVVDDTYFCMKLAKEESMVLFPAFKKGGVSEEKAERCADCNGREHNATKR</sequence>
<keyword evidence="1" id="KW-0032">Aminotransferase</keyword>
<keyword evidence="1" id="KW-0808">Transferase</keyword>
<dbReference type="PANTHER" id="PTHR45744:SF29">
    <property type="entry name" value="NICOTIANAMINE AMINOTRANSFERASE"/>
    <property type="match status" value="1"/>
</dbReference>
<accession>A0A2U1PYN5</accession>
<name>A0A2U1PYN5_ARTAN</name>
<dbReference type="AlphaFoldDB" id="A0A2U1PYN5"/>
<dbReference type="GO" id="GO:0004838">
    <property type="term" value="F:L-tyrosine-2-oxoglutarate transaminase activity"/>
    <property type="evidence" value="ECO:0007669"/>
    <property type="project" value="TreeGrafter"/>
</dbReference>
<evidence type="ECO:0000313" key="1">
    <source>
        <dbReference type="EMBL" id="PWA90890.1"/>
    </source>
</evidence>
<evidence type="ECO:0000313" key="2">
    <source>
        <dbReference type="Proteomes" id="UP000245207"/>
    </source>
</evidence>
<dbReference type="Proteomes" id="UP000245207">
    <property type="component" value="Unassembled WGS sequence"/>
</dbReference>
<dbReference type="GO" id="GO:0006572">
    <property type="term" value="P:L-tyrosine catabolic process"/>
    <property type="evidence" value="ECO:0007669"/>
    <property type="project" value="TreeGrafter"/>
</dbReference>
<dbReference type="InterPro" id="IPR015422">
    <property type="entry name" value="PyrdxlP-dep_Trfase_small"/>
</dbReference>
<dbReference type="EMBL" id="PKPP01000591">
    <property type="protein sequence ID" value="PWA90890.1"/>
    <property type="molecule type" value="Genomic_DNA"/>
</dbReference>
<dbReference type="STRING" id="35608.A0A2U1PYN5"/>
<gene>
    <name evidence="1" type="ORF">CTI12_AA095990</name>
</gene>